<keyword evidence="2" id="KW-1185">Reference proteome</keyword>
<evidence type="ECO:0000313" key="2">
    <source>
        <dbReference type="Proteomes" id="UP000554520"/>
    </source>
</evidence>
<protein>
    <submittedName>
        <fullName evidence="1">Uncharacterized protein</fullName>
    </submittedName>
</protein>
<gene>
    <name evidence="1" type="ORF">FHS21_003025</name>
</gene>
<name>A0A839UCE2_9HYPH</name>
<reference evidence="1 2" key="1">
    <citation type="submission" date="2020-08" db="EMBL/GenBank/DDBJ databases">
        <title>Genomic Encyclopedia of Type Strains, Phase III (KMG-III): the genomes of soil and plant-associated and newly described type strains.</title>
        <authorList>
            <person name="Whitman W."/>
        </authorList>
    </citation>
    <scope>NUCLEOTIDE SEQUENCE [LARGE SCALE GENOMIC DNA]</scope>
    <source>
        <strain evidence="1 2">CECT 7015</strain>
    </source>
</reference>
<accession>A0A839UCE2</accession>
<dbReference type="Proteomes" id="UP000554520">
    <property type="component" value="Unassembled WGS sequence"/>
</dbReference>
<dbReference type="EMBL" id="JACHXN010000008">
    <property type="protein sequence ID" value="MBB3146610.1"/>
    <property type="molecule type" value="Genomic_DNA"/>
</dbReference>
<dbReference type="RefSeq" id="WP_183662379.1">
    <property type="nucleotide sequence ID" value="NZ_JACHXN010000008.1"/>
</dbReference>
<evidence type="ECO:0000313" key="1">
    <source>
        <dbReference type="EMBL" id="MBB3146610.1"/>
    </source>
</evidence>
<sequence>MELSPKSTVLPAPEEVFLGPVAVFLGRRFFAITLLGIAGIPVESFSYKNVPPQAFCPVKYA</sequence>
<proteinExistence type="predicted"/>
<comment type="caution">
    <text evidence="1">The sequence shown here is derived from an EMBL/GenBank/DDBJ whole genome shotgun (WGS) entry which is preliminary data.</text>
</comment>
<organism evidence="1 2">
    <name type="scientific">Phyllobacterium trifolii</name>
    <dbReference type="NCBI Taxonomy" id="300193"/>
    <lineage>
        <taxon>Bacteria</taxon>
        <taxon>Pseudomonadati</taxon>
        <taxon>Pseudomonadota</taxon>
        <taxon>Alphaproteobacteria</taxon>
        <taxon>Hyphomicrobiales</taxon>
        <taxon>Phyllobacteriaceae</taxon>
        <taxon>Phyllobacterium</taxon>
    </lineage>
</organism>
<dbReference type="AlphaFoldDB" id="A0A839UCE2"/>